<dbReference type="SUPFAM" id="SSF52833">
    <property type="entry name" value="Thioredoxin-like"/>
    <property type="match status" value="1"/>
</dbReference>
<accession>A0ABQ5N8D0</accession>
<dbReference type="RefSeq" id="WP_264850627.1">
    <property type="nucleotide sequence ID" value="NZ_BRXR01000001.1"/>
</dbReference>
<dbReference type="InterPro" id="IPR036249">
    <property type="entry name" value="Thioredoxin-like_sf"/>
</dbReference>
<dbReference type="Pfam" id="PF14595">
    <property type="entry name" value="Thioredoxin_9"/>
    <property type="match status" value="1"/>
</dbReference>
<gene>
    <name evidence="1" type="ORF">bsdE14_27540</name>
</gene>
<keyword evidence="2" id="KW-1185">Reference proteome</keyword>
<evidence type="ECO:0000313" key="1">
    <source>
        <dbReference type="EMBL" id="GLC31344.1"/>
    </source>
</evidence>
<evidence type="ECO:0000313" key="2">
    <source>
        <dbReference type="Proteomes" id="UP001208567"/>
    </source>
</evidence>
<protein>
    <recommendedName>
        <fullName evidence="3">Thioredoxin family protein</fullName>
    </recommendedName>
</protein>
<dbReference type="EMBL" id="BRXR01000001">
    <property type="protein sequence ID" value="GLC31344.1"/>
    <property type="molecule type" value="Genomic_DNA"/>
</dbReference>
<dbReference type="Proteomes" id="UP001208567">
    <property type="component" value="Unassembled WGS sequence"/>
</dbReference>
<dbReference type="Gene3D" id="3.40.30.10">
    <property type="entry name" value="Glutaredoxin"/>
    <property type="match status" value="1"/>
</dbReference>
<reference evidence="1 2" key="1">
    <citation type="journal article" date="2024" name="Int. J. Syst. Evol. Microbiol.">
        <title>Clostridium omnivorum sp. nov., isolated from anoxic soil under the treatment of reductive soil disinfestation.</title>
        <authorList>
            <person name="Ueki A."/>
            <person name="Tonouchi A."/>
            <person name="Kaku N."/>
            <person name="Honma S."/>
            <person name="Ueki K."/>
        </authorList>
    </citation>
    <scope>NUCLEOTIDE SEQUENCE [LARGE SCALE GENOMIC DNA]</scope>
    <source>
        <strain evidence="1 2">E14</strain>
    </source>
</reference>
<organism evidence="1 2">
    <name type="scientific">Clostridium omnivorum</name>
    <dbReference type="NCBI Taxonomy" id="1604902"/>
    <lineage>
        <taxon>Bacteria</taxon>
        <taxon>Bacillati</taxon>
        <taxon>Bacillota</taxon>
        <taxon>Clostridia</taxon>
        <taxon>Eubacteriales</taxon>
        <taxon>Clostridiaceae</taxon>
        <taxon>Clostridium</taxon>
    </lineage>
</organism>
<name>A0ABQ5N8D0_9CLOT</name>
<proteinExistence type="predicted"/>
<evidence type="ECO:0008006" key="3">
    <source>
        <dbReference type="Google" id="ProtNLM"/>
    </source>
</evidence>
<comment type="caution">
    <text evidence="1">The sequence shown here is derived from an EMBL/GenBank/DDBJ whole genome shotgun (WGS) entry which is preliminary data.</text>
</comment>
<sequence>MINLNEGLSFQQYLEKNTPEQREAMLKAYDNTQLSEEGKKYIQSIDKPLNMVVYSEGFCPDCVVTLPFVRRMEELNPNIKMFIFGREGNKETLEEMVGTARIPTVLCFTENMEPKGAYIEVPEDIKEMMMGLSPDKQKEIVMEYRAGKFNSSIEKNLIKILK</sequence>